<evidence type="ECO:0000313" key="7">
    <source>
        <dbReference type="Proteomes" id="UP000008820"/>
    </source>
</evidence>
<dbReference type="PANTHER" id="PTHR23301">
    <property type="entry name" value="CHITIN BINDING PERITROPHIN-A"/>
    <property type="match status" value="1"/>
</dbReference>
<dbReference type="Gene3D" id="2.170.140.10">
    <property type="entry name" value="Chitin binding domain"/>
    <property type="match status" value="2"/>
</dbReference>
<keyword evidence="7" id="KW-1185">Reference proteome</keyword>
<accession>A0A1S4F236</accession>
<dbReference type="PROSITE" id="PS50940">
    <property type="entry name" value="CHIT_BIND_II"/>
    <property type="match status" value="1"/>
</dbReference>
<dbReference type="InterPro" id="IPR051940">
    <property type="entry name" value="Chitin_bind-dev_reg"/>
</dbReference>
<reference evidence="6 7" key="1">
    <citation type="submission" date="2017-06" db="EMBL/GenBank/DDBJ databases">
        <title>Aedes aegypti genome working group (AGWG) sequencing and assembly.</title>
        <authorList>
            <consortium name="Aedes aegypti Genome Working Group (AGWG)"/>
            <person name="Matthews B.J."/>
        </authorList>
    </citation>
    <scope>NUCLEOTIDE SEQUENCE [LARGE SCALE GENOMIC DNA]</scope>
    <source>
        <strain evidence="6 7">LVP_AGWG</strain>
    </source>
</reference>
<protein>
    <submittedName>
        <fullName evidence="6">Uncharacterized protein</fullName>
    </submittedName>
</protein>
<evidence type="ECO:0000256" key="4">
    <source>
        <dbReference type="ARBA" id="ARBA00023157"/>
    </source>
</evidence>
<dbReference type="OrthoDB" id="6020543at2759"/>
<organism evidence="6 7">
    <name type="scientific">Aedes aegypti</name>
    <name type="common">Yellowfever mosquito</name>
    <name type="synonym">Culex aegypti</name>
    <dbReference type="NCBI Taxonomy" id="7159"/>
    <lineage>
        <taxon>Eukaryota</taxon>
        <taxon>Metazoa</taxon>
        <taxon>Ecdysozoa</taxon>
        <taxon>Arthropoda</taxon>
        <taxon>Hexapoda</taxon>
        <taxon>Insecta</taxon>
        <taxon>Pterygota</taxon>
        <taxon>Neoptera</taxon>
        <taxon>Endopterygota</taxon>
        <taxon>Diptera</taxon>
        <taxon>Nematocera</taxon>
        <taxon>Culicoidea</taxon>
        <taxon>Culicidae</taxon>
        <taxon>Culicinae</taxon>
        <taxon>Aedini</taxon>
        <taxon>Aedes</taxon>
        <taxon>Stegomyia</taxon>
    </lineage>
</organism>
<reference evidence="6" key="2">
    <citation type="submission" date="2021-02" db="UniProtKB">
        <authorList>
            <consortium name="EnsemblMetazoa"/>
        </authorList>
    </citation>
    <scope>IDENTIFICATION</scope>
    <source>
        <strain evidence="6">LVP_AGWG</strain>
    </source>
</reference>
<dbReference type="AlphaFoldDB" id="A0A1S4F236"/>
<proteinExistence type="predicted"/>
<keyword evidence="1" id="KW-0147">Chitin-binding</keyword>
<sequence length="300" mass="33888">MLVITKACKVNQIISLPLKSWSVMMQAAIKLVFILIHKAVAESPTVTNIYYQNPNDCTKFTIGLNEAVTYECPRGYHWNNYMNRCDLSESKTSTTPKYYYSYSHAYNPIGHDAASRYEISRLARPLEMQCRQGYTFNSYTNRCEVLPTASRPKTPYLAPRFHTVPPGTSSIGCPRIVDPNNPVYRPHSDCAKFYMCTPSGPEEWSCPDGLHWSETVNRCDQSWRAGCRRDDRVISVVKSTMNPVTTTTTTTTIRSSHFIASTAATPYYSLTTTASDDNFGGVTEDTTIWEDFYTTDSSIL</sequence>
<dbReference type="EnsemblMetazoa" id="AAEL015606-RA">
    <property type="protein sequence ID" value="AAEL015606-PA"/>
    <property type="gene ID" value="AAEL015606"/>
</dbReference>
<keyword evidence="2" id="KW-0732">Signal</keyword>
<dbReference type="InterPro" id="IPR036508">
    <property type="entry name" value="Chitin-bd_dom_sf"/>
</dbReference>
<name>A0A1S4F236_AEDAE</name>
<dbReference type="PANTHER" id="PTHR23301:SF0">
    <property type="entry name" value="CHITIN-BINDING TYPE-2 DOMAIN-CONTAINING PROTEIN-RELATED"/>
    <property type="match status" value="1"/>
</dbReference>
<dbReference type="VEuPathDB" id="VectorBase:AAEL015606"/>
<dbReference type="SMART" id="SM00494">
    <property type="entry name" value="ChtBD2"/>
    <property type="match status" value="2"/>
</dbReference>
<dbReference type="GO" id="GO:0005576">
    <property type="term" value="C:extracellular region"/>
    <property type="evidence" value="ECO:0007669"/>
    <property type="project" value="InterPro"/>
</dbReference>
<dbReference type="SUPFAM" id="SSF57625">
    <property type="entry name" value="Invertebrate chitin-binding proteins"/>
    <property type="match status" value="2"/>
</dbReference>
<evidence type="ECO:0000256" key="3">
    <source>
        <dbReference type="ARBA" id="ARBA00022737"/>
    </source>
</evidence>
<evidence type="ECO:0000256" key="5">
    <source>
        <dbReference type="ARBA" id="ARBA00023180"/>
    </source>
</evidence>
<gene>
    <name evidence="6" type="primary">5579299</name>
</gene>
<evidence type="ECO:0000256" key="1">
    <source>
        <dbReference type="ARBA" id="ARBA00022669"/>
    </source>
</evidence>
<keyword evidence="4" id="KW-1015">Disulfide bond</keyword>
<dbReference type="InterPro" id="IPR002557">
    <property type="entry name" value="Chitin-bd_dom"/>
</dbReference>
<keyword evidence="3" id="KW-0677">Repeat</keyword>
<keyword evidence="5" id="KW-0325">Glycoprotein</keyword>
<dbReference type="Proteomes" id="UP000008820">
    <property type="component" value="Chromosome 2"/>
</dbReference>
<evidence type="ECO:0000256" key="2">
    <source>
        <dbReference type="ARBA" id="ARBA00022729"/>
    </source>
</evidence>
<dbReference type="InParanoid" id="A0A1S4F236"/>
<evidence type="ECO:0000313" key="6">
    <source>
        <dbReference type="EnsemblMetazoa" id="AAEL015606-PA"/>
    </source>
</evidence>
<dbReference type="Pfam" id="PF01607">
    <property type="entry name" value="CBM_14"/>
    <property type="match status" value="2"/>
</dbReference>
<dbReference type="GO" id="GO:0008061">
    <property type="term" value="F:chitin binding"/>
    <property type="evidence" value="ECO:0007669"/>
    <property type="project" value="UniProtKB-KW"/>
</dbReference>